<protein>
    <submittedName>
        <fullName evidence="1">Uncharacterized protein</fullName>
    </submittedName>
</protein>
<evidence type="ECO:0000313" key="2">
    <source>
        <dbReference type="Proteomes" id="UP000314251"/>
    </source>
</evidence>
<accession>A0A5N5ZSD8</accession>
<keyword evidence="2" id="KW-1185">Reference proteome</keyword>
<sequence length="73" mass="8299">MWRQATERFRKALDDVERLRADREAAAAALRQRPQAEKALHRARRAVDETARRVTSARDALTGAETVLGRAEE</sequence>
<gene>
    <name evidence="1" type="ORF">FH607_029945</name>
</gene>
<reference evidence="1" key="1">
    <citation type="submission" date="2019-10" db="EMBL/GenBank/DDBJ databases">
        <title>Nonomuraea sp. nov., isolated from Phyllanthus amarus.</title>
        <authorList>
            <person name="Klykleung N."/>
            <person name="Tanasupawat S."/>
        </authorList>
    </citation>
    <scope>NUCLEOTIDE SEQUENCE [LARGE SCALE GENOMIC DNA]</scope>
    <source>
        <strain evidence="1">3MP-10</strain>
    </source>
</reference>
<name>A0A5N5ZSD8_9ACTN</name>
<organism evidence="1 2">
    <name type="scientific">Streptomyces mimosae</name>
    <dbReference type="NCBI Taxonomy" id="2586635"/>
    <lineage>
        <taxon>Bacteria</taxon>
        <taxon>Bacillati</taxon>
        <taxon>Actinomycetota</taxon>
        <taxon>Actinomycetes</taxon>
        <taxon>Kitasatosporales</taxon>
        <taxon>Streptomycetaceae</taxon>
        <taxon>Streptomyces</taxon>
    </lineage>
</organism>
<proteinExistence type="predicted"/>
<dbReference type="AlphaFoldDB" id="A0A5N5ZSD8"/>
<dbReference type="EMBL" id="VDLY02000031">
    <property type="protein sequence ID" value="KAB8157858.1"/>
    <property type="molecule type" value="Genomic_DNA"/>
</dbReference>
<evidence type="ECO:0000313" key="1">
    <source>
        <dbReference type="EMBL" id="KAB8157858.1"/>
    </source>
</evidence>
<dbReference type="RefSeq" id="WP_139675435.1">
    <property type="nucleotide sequence ID" value="NZ_VDLY02000031.1"/>
</dbReference>
<comment type="caution">
    <text evidence="1">The sequence shown here is derived from an EMBL/GenBank/DDBJ whole genome shotgun (WGS) entry which is preliminary data.</text>
</comment>
<dbReference type="Proteomes" id="UP000314251">
    <property type="component" value="Unassembled WGS sequence"/>
</dbReference>